<keyword evidence="4" id="KW-0646">Protease inhibitor</keyword>
<dbReference type="SUPFAM" id="SSF55399">
    <property type="entry name" value="Subtilisin inhibitor"/>
    <property type="match status" value="1"/>
</dbReference>
<evidence type="ECO:0000313" key="10">
    <source>
        <dbReference type="EMBL" id="MES0838113.1"/>
    </source>
</evidence>
<feature type="domain" description="Subtilisin inhibitor" evidence="9">
    <location>
        <begin position="90"/>
        <end position="150"/>
    </location>
</feature>
<name>A0ABV2A439_9ACTN</name>
<evidence type="ECO:0000256" key="1">
    <source>
        <dbReference type="ARBA" id="ARBA00004613"/>
    </source>
</evidence>
<comment type="similarity">
    <text evidence="2">Belongs to the protease inhibitor I16 (SSI) family.</text>
</comment>
<keyword evidence="3" id="KW-0964">Secreted</keyword>
<feature type="region of interest" description="Disordered" evidence="7">
    <location>
        <begin position="32"/>
        <end position="102"/>
    </location>
</feature>
<keyword evidence="5" id="KW-0722">Serine protease inhibitor</keyword>
<dbReference type="Pfam" id="PF00720">
    <property type="entry name" value="SSI"/>
    <property type="match status" value="1"/>
</dbReference>
<comment type="subcellular location">
    <subcellularLocation>
        <location evidence="1">Secreted</location>
    </subcellularLocation>
</comment>
<sequence>MSLHTLATALPTRLAALAALGLLITACGNDPAEVNAPAPESDQTTEPSSPGDGEEQGDDGATGGGDAEVELTIERSLNDEESLSPESGYEEGTWTLTCAPVGGDHPDPEAACARIDEVGAEPFVLDTSDMMCTMIMGGPEVVRVTGHVEDTEVDTEFNKVGGCEVDRFESVDTVLNP</sequence>
<comment type="caution">
    <text evidence="10">The sequence shown here is derived from an EMBL/GenBank/DDBJ whole genome shotgun (WGS) entry which is preliminary data.</text>
</comment>
<evidence type="ECO:0000256" key="8">
    <source>
        <dbReference type="SAM" id="SignalP"/>
    </source>
</evidence>
<keyword evidence="6" id="KW-1015">Disulfide bond</keyword>
<reference evidence="10 11" key="1">
    <citation type="submission" date="2024-06" db="EMBL/GenBank/DDBJ databases">
        <authorList>
            <person name="Bataeva Y.V."/>
            <person name="Grigorian L.N."/>
            <person name="Solomentsev V.I."/>
        </authorList>
    </citation>
    <scope>NUCLEOTIDE SEQUENCE [LARGE SCALE GENOMIC DNA]</scope>
    <source>
        <strain evidence="11">SCPM-O-B-12605 (RCAM04882)</strain>
    </source>
</reference>
<dbReference type="Gene3D" id="3.30.350.10">
    <property type="entry name" value="Subtilisin inhibitor-like"/>
    <property type="match status" value="1"/>
</dbReference>
<dbReference type="EMBL" id="JBEQNB010000024">
    <property type="protein sequence ID" value="MES0838113.1"/>
    <property type="molecule type" value="Genomic_DNA"/>
</dbReference>
<keyword evidence="8" id="KW-0732">Signal</keyword>
<evidence type="ECO:0000256" key="3">
    <source>
        <dbReference type="ARBA" id="ARBA00022525"/>
    </source>
</evidence>
<organism evidence="10 11">
    <name type="scientific">Nocardiopsis tropica</name>
    <dbReference type="NCBI Taxonomy" id="109330"/>
    <lineage>
        <taxon>Bacteria</taxon>
        <taxon>Bacillati</taxon>
        <taxon>Actinomycetota</taxon>
        <taxon>Actinomycetes</taxon>
        <taxon>Streptosporangiales</taxon>
        <taxon>Nocardiopsidaceae</taxon>
        <taxon>Nocardiopsis</taxon>
    </lineage>
</organism>
<evidence type="ECO:0000256" key="5">
    <source>
        <dbReference type="ARBA" id="ARBA00022900"/>
    </source>
</evidence>
<protein>
    <submittedName>
        <fullName evidence="10">SSI family serine proteinase inhibitor</fullName>
    </submittedName>
</protein>
<feature type="signal peptide" evidence="8">
    <location>
        <begin position="1"/>
        <end position="18"/>
    </location>
</feature>
<evidence type="ECO:0000313" key="11">
    <source>
        <dbReference type="Proteomes" id="UP001432401"/>
    </source>
</evidence>
<gene>
    <name evidence="10" type="ORF">ABUK86_30380</name>
</gene>
<evidence type="ECO:0000256" key="7">
    <source>
        <dbReference type="SAM" id="MobiDB-lite"/>
    </source>
</evidence>
<evidence type="ECO:0000259" key="9">
    <source>
        <dbReference type="Pfam" id="PF00720"/>
    </source>
</evidence>
<dbReference type="InterPro" id="IPR023549">
    <property type="entry name" value="Subtilisin_inhibitor"/>
</dbReference>
<dbReference type="InterPro" id="IPR036819">
    <property type="entry name" value="Subtilisin_inhibitor-like_sf"/>
</dbReference>
<proteinExistence type="inferred from homology"/>
<evidence type="ECO:0000256" key="6">
    <source>
        <dbReference type="ARBA" id="ARBA00023157"/>
    </source>
</evidence>
<dbReference type="Proteomes" id="UP001432401">
    <property type="component" value="Unassembled WGS sequence"/>
</dbReference>
<accession>A0ABV2A439</accession>
<keyword evidence="11" id="KW-1185">Reference proteome</keyword>
<evidence type="ECO:0000256" key="2">
    <source>
        <dbReference type="ARBA" id="ARBA00010472"/>
    </source>
</evidence>
<dbReference type="RefSeq" id="WP_267947419.1">
    <property type="nucleotide sequence ID" value="NZ_JBEQNA010000021.1"/>
</dbReference>
<evidence type="ECO:0000256" key="4">
    <source>
        <dbReference type="ARBA" id="ARBA00022690"/>
    </source>
</evidence>
<feature type="chain" id="PRO_5045964273" evidence="8">
    <location>
        <begin position="19"/>
        <end position="177"/>
    </location>
</feature>